<protein>
    <submittedName>
        <fullName evidence="3">UspA domain protein</fullName>
    </submittedName>
</protein>
<dbReference type="PANTHER" id="PTHR46268:SF6">
    <property type="entry name" value="UNIVERSAL STRESS PROTEIN UP12"/>
    <property type="match status" value="1"/>
</dbReference>
<dbReference type="RefSeq" id="WP_015831663.1">
    <property type="nucleotide sequence ID" value="NC_012968.1"/>
</dbReference>
<keyword evidence="4" id="KW-1185">Reference proteome</keyword>
<name>C6WUM7_METML</name>
<reference evidence="4" key="1">
    <citation type="submission" date="2009-07" db="EMBL/GenBank/DDBJ databases">
        <title>Complete sequence of Methylotenera mobilis JLW8.</title>
        <authorList>
            <consortium name="US DOE Joint Genome Institute"/>
            <person name="Lucas S."/>
            <person name="Copeland A."/>
            <person name="Lapidus A."/>
            <person name="Glavina del Rio T."/>
            <person name="Tice H."/>
            <person name="Bruce D."/>
            <person name="Goodwin L."/>
            <person name="Pitluck S."/>
            <person name="LaButti K.M."/>
            <person name="Clum A."/>
            <person name="Larimer F."/>
            <person name="Land M."/>
            <person name="Hauser L."/>
            <person name="Kyrpides N."/>
            <person name="Mikhailova N."/>
            <person name="Kayluzhnaya M."/>
            <person name="Chistoserdova L."/>
        </authorList>
    </citation>
    <scope>NUCLEOTIDE SEQUENCE [LARGE SCALE GENOMIC DNA]</scope>
    <source>
        <strain evidence="4">JLW8 / ATCC BAA-1282 / DSM 17540</strain>
    </source>
</reference>
<dbReference type="SUPFAM" id="SSF52402">
    <property type="entry name" value="Adenine nucleotide alpha hydrolases-like"/>
    <property type="match status" value="2"/>
</dbReference>
<evidence type="ECO:0000256" key="1">
    <source>
        <dbReference type="ARBA" id="ARBA00008791"/>
    </source>
</evidence>
<dbReference type="InterPro" id="IPR014729">
    <property type="entry name" value="Rossmann-like_a/b/a_fold"/>
</dbReference>
<evidence type="ECO:0000313" key="3">
    <source>
        <dbReference type="EMBL" id="ACT47626.1"/>
    </source>
</evidence>
<dbReference type="EMBL" id="CP001672">
    <property type="protein sequence ID" value="ACT47626.1"/>
    <property type="molecule type" value="Genomic_DNA"/>
</dbReference>
<evidence type="ECO:0000313" key="4">
    <source>
        <dbReference type="Proteomes" id="UP000002742"/>
    </source>
</evidence>
<dbReference type="HOGENOM" id="CLU_049301_2_1_4"/>
<dbReference type="InterPro" id="IPR006015">
    <property type="entry name" value="Universal_stress_UspA"/>
</dbReference>
<feature type="domain" description="UspA" evidence="2">
    <location>
        <begin position="155"/>
        <end position="293"/>
    </location>
</feature>
<reference evidence="3 4" key="2">
    <citation type="journal article" date="2011" name="J. Bacteriol.">
        <title>Genomes of three methylotrophs from a single niche uncover genetic and metabolic divergence of Methylophilaceae.</title>
        <authorList>
            <person name="Lapidus A."/>
            <person name="Clum A."/>
            <person name="Labutti K."/>
            <person name="Kaluzhnaya M.G."/>
            <person name="Lim S."/>
            <person name="Beck D.A."/>
            <person name="Glavina Del Rio T."/>
            <person name="Nolan M."/>
            <person name="Mavromatis K."/>
            <person name="Huntemann M."/>
            <person name="Lucas S."/>
            <person name="Lidstrom M.E."/>
            <person name="Ivanova N."/>
            <person name="Chistoserdova L."/>
        </authorList>
    </citation>
    <scope>NUCLEOTIDE SEQUENCE [LARGE SCALE GENOMIC DNA]</scope>
    <source>
        <strain evidence="4">JLW8 / ATCC BAA-1282 / DSM 17540</strain>
    </source>
</reference>
<sequence>MQAISHIVVGTDFSAEADLAVQRAALISKALKATLHLIHIVHPLDLYAGSELPFSLQTHYQQAQQETVKTQIDTLAFKLREQFNISAEAVTRVGRAHTEIAHYADSVHAKLVVVGAQGEHTLLEKLIGSTSARLMAVTKCATLIVKNKNPAVPPYRHVVAAVNFSAGAEKVPALTRTIAPDAHVEGLLIFDTNQEAHMYKAGINETLLQQYRDHALAEAERKLSEIFSEQLLGGKVSTTILSGYPSQSICKHALAQQADLIVIGKNEKSGIESWLLGSVSKGVAYTATCDVLLTN</sequence>
<dbReference type="KEGG" id="mmb:Mmol_0716"/>
<dbReference type="PANTHER" id="PTHR46268">
    <property type="entry name" value="STRESS RESPONSE PROTEIN NHAX"/>
    <property type="match status" value="1"/>
</dbReference>
<evidence type="ECO:0000259" key="2">
    <source>
        <dbReference type="Pfam" id="PF00582"/>
    </source>
</evidence>
<feature type="domain" description="UspA" evidence="2">
    <location>
        <begin position="5"/>
        <end position="146"/>
    </location>
</feature>
<dbReference type="CDD" id="cd00293">
    <property type="entry name" value="USP-like"/>
    <property type="match status" value="2"/>
</dbReference>
<dbReference type="eggNOG" id="COG0589">
    <property type="taxonomic scope" value="Bacteria"/>
</dbReference>
<dbReference type="STRING" id="583345.Mmol_0716"/>
<organism evidence="3 4">
    <name type="scientific">Methylotenera mobilis (strain JLW8 / ATCC BAA-1282 / DSM 17540)</name>
    <dbReference type="NCBI Taxonomy" id="583345"/>
    <lineage>
        <taxon>Bacteria</taxon>
        <taxon>Pseudomonadati</taxon>
        <taxon>Pseudomonadota</taxon>
        <taxon>Betaproteobacteria</taxon>
        <taxon>Nitrosomonadales</taxon>
        <taxon>Methylophilaceae</taxon>
        <taxon>Methylotenera</taxon>
    </lineage>
</organism>
<accession>C6WUM7</accession>
<dbReference type="PRINTS" id="PR01438">
    <property type="entry name" value="UNVRSLSTRESS"/>
</dbReference>
<dbReference type="Pfam" id="PF00582">
    <property type="entry name" value="Usp"/>
    <property type="match status" value="2"/>
</dbReference>
<comment type="similarity">
    <text evidence="1">Belongs to the universal stress protein A family.</text>
</comment>
<dbReference type="InterPro" id="IPR006016">
    <property type="entry name" value="UspA"/>
</dbReference>
<dbReference type="Proteomes" id="UP000002742">
    <property type="component" value="Chromosome"/>
</dbReference>
<gene>
    <name evidence="3" type="ordered locus">Mmol_0716</name>
</gene>
<proteinExistence type="inferred from homology"/>
<dbReference type="Gene3D" id="3.40.50.620">
    <property type="entry name" value="HUPs"/>
    <property type="match status" value="2"/>
</dbReference>
<dbReference type="AlphaFoldDB" id="C6WUM7"/>
<dbReference type="OrthoDB" id="9792500at2"/>